<comment type="caution">
    <text evidence="4">The sequence shown here is derived from an EMBL/GenBank/DDBJ whole genome shotgun (WGS) entry which is preliminary data.</text>
</comment>
<dbReference type="Proteomes" id="UP001216595">
    <property type="component" value="Unassembled WGS sequence"/>
</dbReference>
<feature type="transmembrane region" description="Helical" evidence="2">
    <location>
        <begin position="34"/>
        <end position="54"/>
    </location>
</feature>
<evidence type="ECO:0000259" key="3">
    <source>
        <dbReference type="PROSITE" id="PS51724"/>
    </source>
</evidence>
<dbReference type="InterPro" id="IPR036680">
    <property type="entry name" value="SPOR-like_sf"/>
</dbReference>
<feature type="domain" description="SPOR" evidence="3">
    <location>
        <begin position="184"/>
        <end position="266"/>
    </location>
</feature>
<dbReference type="SUPFAM" id="SSF110997">
    <property type="entry name" value="Sporulation related repeat"/>
    <property type="match status" value="1"/>
</dbReference>
<reference evidence="4 5" key="1">
    <citation type="submission" date="2023-01" db="EMBL/GenBank/DDBJ databases">
        <title>Novel species of the genus Asticcacaulis isolated from rivers.</title>
        <authorList>
            <person name="Lu H."/>
        </authorList>
    </citation>
    <scope>NUCLEOTIDE SEQUENCE [LARGE SCALE GENOMIC DNA]</scope>
    <source>
        <strain evidence="4 5">DXS10W</strain>
    </source>
</reference>
<keyword evidence="2" id="KW-1133">Transmembrane helix</keyword>
<feature type="compositionally biased region" description="Basic and acidic residues" evidence="1">
    <location>
        <begin position="14"/>
        <end position="26"/>
    </location>
</feature>
<keyword evidence="2" id="KW-0472">Membrane</keyword>
<dbReference type="Gene3D" id="3.30.70.1070">
    <property type="entry name" value="Sporulation related repeat"/>
    <property type="match status" value="1"/>
</dbReference>
<feature type="region of interest" description="Disordered" evidence="1">
    <location>
        <begin position="1"/>
        <end position="26"/>
    </location>
</feature>
<keyword evidence="5" id="KW-1185">Reference proteome</keyword>
<protein>
    <submittedName>
        <fullName evidence="4">SPOR domain-containing protein</fullName>
    </submittedName>
</protein>
<organism evidence="4 5">
    <name type="scientific">Asticcacaulis currens</name>
    <dbReference type="NCBI Taxonomy" id="2984210"/>
    <lineage>
        <taxon>Bacteria</taxon>
        <taxon>Pseudomonadati</taxon>
        <taxon>Pseudomonadota</taxon>
        <taxon>Alphaproteobacteria</taxon>
        <taxon>Caulobacterales</taxon>
        <taxon>Caulobacteraceae</taxon>
        <taxon>Asticcacaulis</taxon>
    </lineage>
</organism>
<dbReference type="PROSITE" id="PS51724">
    <property type="entry name" value="SPOR"/>
    <property type="match status" value="1"/>
</dbReference>
<feature type="region of interest" description="Disordered" evidence="1">
    <location>
        <begin position="113"/>
        <end position="189"/>
    </location>
</feature>
<gene>
    <name evidence="4" type="ORF">PQU94_17705</name>
</gene>
<dbReference type="RefSeq" id="WP_272742757.1">
    <property type="nucleotide sequence ID" value="NZ_JAQQKW010000016.1"/>
</dbReference>
<name>A0ABT5ILG4_9CAUL</name>
<evidence type="ECO:0000256" key="2">
    <source>
        <dbReference type="SAM" id="Phobius"/>
    </source>
</evidence>
<evidence type="ECO:0000256" key="1">
    <source>
        <dbReference type="SAM" id="MobiDB-lite"/>
    </source>
</evidence>
<accession>A0ABT5ILG4</accession>
<dbReference type="InterPro" id="IPR007730">
    <property type="entry name" value="SPOR-like_dom"/>
</dbReference>
<dbReference type="Pfam" id="PF05036">
    <property type="entry name" value="SPOR"/>
    <property type="match status" value="1"/>
</dbReference>
<dbReference type="EMBL" id="JAQQKW010000016">
    <property type="protein sequence ID" value="MDC7696116.1"/>
    <property type="molecule type" value="Genomic_DNA"/>
</dbReference>
<sequence length="266" mass="27882">MVEDNERGTYTPPTEDHLSYDNRRPAPKRDQTPITLIASFIVLVVLLLAVVLFYNSGLNTRKVTDVGDPLTAYKDGNIEEAKPLSDEDLLDPAVNQEAHASATAPVFANDTEAPQARDAASAVAPSPATANENLLPPAQTSQVTAPPAAQPAPVAKPTQPAPVAAKPAEPVKTAEAKPEPKPAATASGGASVQIGAFSSQAIADREFSALASSYGLFVGGTRKVVEKVDRDGSTFYRTSFSGFASKDKAQQFCNALKSAGKTCFVK</sequence>
<proteinExistence type="predicted"/>
<keyword evidence="2" id="KW-0812">Transmembrane</keyword>
<feature type="compositionally biased region" description="Low complexity" evidence="1">
    <location>
        <begin position="113"/>
        <end position="171"/>
    </location>
</feature>
<evidence type="ECO:0000313" key="4">
    <source>
        <dbReference type="EMBL" id="MDC7696116.1"/>
    </source>
</evidence>
<evidence type="ECO:0000313" key="5">
    <source>
        <dbReference type="Proteomes" id="UP001216595"/>
    </source>
</evidence>